<dbReference type="EMBL" id="MU118137">
    <property type="protein sequence ID" value="KAF9644466.1"/>
    <property type="molecule type" value="Genomic_DNA"/>
</dbReference>
<evidence type="ECO:0000313" key="2">
    <source>
        <dbReference type="Proteomes" id="UP000886501"/>
    </source>
</evidence>
<evidence type="ECO:0000313" key="1">
    <source>
        <dbReference type="EMBL" id="KAF9644466.1"/>
    </source>
</evidence>
<protein>
    <submittedName>
        <fullName evidence="1">Uncharacterized protein</fullName>
    </submittedName>
</protein>
<name>A0ACB6Z466_THEGA</name>
<keyword evidence="2" id="KW-1185">Reference proteome</keyword>
<sequence>MEDAFRAVTKSAIKELKTKILASDKLKAHFEDSPLDLEYLRHDKPLHLSRVQPHMKHVPKYLLPQIRPVSIQDGGETGAGSQGNAGFVAFRKDGTRGRGRGRG</sequence>
<dbReference type="Proteomes" id="UP000886501">
    <property type="component" value="Unassembled WGS sequence"/>
</dbReference>
<accession>A0ACB6Z466</accession>
<proteinExistence type="predicted"/>
<reference evidence="1" key="2">
    <citation type="journal article" date="2020" name="Nat. Commun.">
        <title>Large-scale genome sequencing of mycorrhizal fungi provides insights into the early evolution of symbiotic traits.</title>
        <authorList>
            <person name="Miyauchi S."/>
            <person name="Kiss E."/>
            <person name="Kuo A."/>
            <person name="Drula E."/>
            <person name="Kohler A."/>
            <person name="Sanchez-Garcia M."/>
            <person name="Morin E."/>
            <person name="Andreopoulos B."/>
            <person name="Barry K.W."/>
            <person name="Bonito G."/>
            <person name="Buee M."/>
            <person name="Carver A."/>
            <person name="Chen C."/>
            <person name="Cichocki N."/>
            <person name="Clum A."/>
            <person name="Culley D."/>
            <person name="Crous P.W."/>
            <person name="Fauchery L."/>
            <person name="Girlanda M."/>
            <person name="Hayes R.D."/>
            <person name="Keri Z."/>
            <person name="LaButti K."/>
            <person name="Lipzen A."/>
            <person name="Lombard V."/>
            <person name="Magnuson J."/>
            <person name="Maillard F."/>
            <person name="Murat C."/>
            <person name="Nolan M."/>
            <person name="Ohm R.A."/>
            <person name="Pangilinan J."/>
            <person name="Pereira M.F."/>
            <person name="Perotto S."/>
            <person name="Peter M."/>
            <person name="Pfister S."/>
            <person name="Riley R."/>
            <person name="Sitrit Y."/>
            <person name="Stielow J.B."/>
            <person name="Szollosi G."/>
            <person name="Zifcakova L."/>
            <person name="Stursova M."/>
            <person name="Spatafora J.W."/>
            <person name="Tedersoo L."/>
            <person name="Vaario L.M."/>
            <person name="Yamada A."/>
            <person name="Yan M."/>
            <person name="Wang P."/>
            <person name="Xu J."/>
            <person name="Bruns T."/>
            <person name="Baldrian P."/>
            <person name="Vilgalys R."/>
            <person name="Dunand C."/>
            <person name="Henrissat B."/>
            <person name="Grigoriev I.V."/>
            <person name="Hibbett D."/>
            <person name="Nagy L.G."/>
            <person name="Martin F.M."/>
        </authorList>
    </citation>
    <scope>NUCLEOTIDE SEQUENCE</scope>
    <source>
        <strain evidence="1">P2</strain>
    </source>
</reference>
<gene>
    <name evidence="1" type="ORF">BDM02DRAFT_3102858</name>
</gene>
<organism evidence="1 2">
    <name type="scientific">Thelephora ganbajun</name>
    <name type="common">Ganba fungus</name>
    <dbReference type="NCBI Taxonomy" id="370292"/>
    <lineage>
        <taxon>Eukaryota</taxon>
        <taxon>Fungi</taxon>
        <taxon>Dikarya</taxon>
        <taxon>Basidiomycota</taxon>
        <taxon>Agaricomycotina</taxon>
        <taxon>Agaricomycetes</taxon>
        <taxon>Thelephorales</taxon>
        <taxon>Thelephoraceae</taxon>
        <taxon>Thelephora</taxon>
    </lineage>
</organism>
<comment type="caution">
    <text evidence="1">The sequence shown here is derived from an EMBL/GenBank/DDBJ whole genome shotgun (WGS) entry which is preliminary data.</text>
</comment>
<reference evidence="1" key="1">
    <citation type="submission" date="2019-10" db="EMBL/GenBank/DDBJ databases">
        <authorList>
            <consortium name="DOE Joint Genome Institute"/>
            <person name="Kuo A."/>
            <person name="Miyauchi S."/>
            <person name="Kiss E."/>
            <person name="Drula E."/>
            <person name="Kohler A."/>
            <person name="Sanchez-Garcia M."/>
            <person name="Andreopoulos B."/>
            <person name="Barry K.W."/>
            <person name="Bonito G."/>
            <person name="Buee M."/>
            <person name="Carver A."/>
            <person name="Chen C."/>
            <person name="Cichocki N."/>
            <person name="Clum A."/>
            <person name="Culley D."/>
            <person name="Crous P.W."/>
            <person name="Fauchery L."/>
            <person name="Girlanda M."/>
            <person name="Hayes R."/>
            <person name="Keri Z."/>
            <person name="Labutti K."/>
            <person name="Lipzen A."/>
            <person name="Lombard V."/>
            <person name="Magnuson J."/>
            <person name="Maillard F."/>
            <person name="Morin E."/>
            <person name="Murat C."/>
            <person name="Nolan M."/>
            <person name="Ohm R."/>
            <person name="Pangilinan J."/>
            <person name="Pereira M."/>
            <person name="Perotto S."/>
            <person name="Peter M."/>
            <person name="Riley R."/>
            <person name="Sitrit Y."/>
            <person name="Stielow B."/>
            <person name="Szollosi G."/>
            <person name="Zifcakova L."/>
            <person name="Stursova M."/>
            <person name="Spatafora J.W."/>
            <person name="Tedersoo L."/>
            <person name="Vaario L.-M."/>
            <person name="Yamada A."/>
            <person name="Yan M."/>
            <person name="Wang P."/>
            <person name="Xu J."/>
            <person name="Bruns T."/>
            <person name="Baldrian P."/>
            <person name="Vilgalys R."/>
            <person name="Henrissat B."/>
            <person name="Grigoriev I.V."/>
            <person name="Hibbett D."/>
            <person name="Nagy L.G."/>
            <person name="Martin F.M."/>
        </authorList>
    </citation>
    <scope>NUCLEOTIDE SEQUENCE</scope>
    <source>
        <strain evidence="1">P2</strain>
    </source>
</reference>